<keyword evidence="1" id="KW-1133">Transmembrane helix</keyword>
<keyword evidence="1" id="KW-0472">Membrane</keyword>
<feature type="transmembrane region" description="Helical" evidence="1">
    <location>
        <begin position="234"/>
        <end position="254"/>
    </location>
</feature>
<evidence type="ECO:0000313" key="4">
    <source>
        <dbReference type="Proteomes" id="UP000075635"/>
    </source>
</evidence>
<dbReference type="Proteomes" id="UP000075635">
    <property type="component" value="Unassembled WGS sequence"/>
</dbReference>
<gene>
    <name evidence="3" type="ORF">BE17_52805</name>
</gene>
<name>A0A150QRW9_SORCE</name>
<keyword evidence="2" id="KW-0732">Signal</keyword>
<accession>A0A150QRW9</accession>
<evidence type="ECO:0000256" key="2">
    <source>
        <dbReference type="SAM" id="SignalP"/>
    </source>
</evidence>
<dbReference type="EMBL" id="JEMB01003564">
    <property type="protein sequence ID" value="KYF70733.1"/>
    <property type="molecule type" value="Genomic_DNA"/>
</dbReference>
<sequence>MTRRRRVAQVVAGIMAVAPLAARAQSPELAPAARASGGENEIYLKNGGMLRGTVVDVHPERPVVMVLAGTGEERAVPWPEIDRLQRGASARAAAPRGPVPPWGTPGIVRVHIETDEPQVQLMVVTGKSTVRTDRSITKANLADVVCRTPCDAIIDSRNGEEFFFGGRGIVPSSEFQLFDRSGDVSIKVDPGSTFGHGASQIMTYVGWLAALTGGLVMVNAYIQEDQHESHHGAKLVGLSIVGAGAALGGSGYILRAASQTTYELSTPGARALVAPSGLVWRF</sequence>
<feature type="chain" id="PRO_5007567274" description="Secreted protein" evidence="2">
    <location>
        <begin position="25"/>
        <end position="282"/>
    </location>
</feature>
<reference evidence="3 4" key="1">
    <citation type="submission" date="2014-02" db="EMBL/GenBank/DDBJ databases">
        <title>The small core and large imbalanced accessory genome model reveals a collaborative survival strategy of Sorangium cellulosum strains in nature.</title>
        <authorList>
            <person name="Han K."/>
            <person name="Peng R."/>
            <person name="Blom J."/>
            <person name="Li Y.-Z."/>
        </authorList>
    </citation>
    <scope>NUCLEOTIDE SEQUENCE [LARGE SCALE GENOMIC DNA]</scope>
    <source>
        <strain evidence="3 4">So0011-07</strain>
    </source>
</reference>
<comment type="caution">
    <text evidence="3">The sequence shown here is derived from an EMBL/GenBank/DDBJ whole genome shotgun (WGS) entry which is preliminary data.</text>
</comment>
<proteinExistence type="predicted"/>
<feature type="transmembrane region" description="Helical" evidence="1">
    <location>
        <begin position="201"/>
        <end position="222"/>
    </location>
</feature>
<keyword evidence="1" id="KW-0812">Transmembrane</keyword>
<evidence type="ECO:0000313" key="3">
    <source>
        <dbReference type="EMBL" id="KYF70733.1"/>
    </source>
</evidence>
<evidence type="ECO:0008006" key="5">
    <source>
        <dbReference type="Google" id="ProtNLM"/>
    </source>
</evidence>
<evidence type="ECO:0000256" key="1">
    <source>
        <dbReference type="SAM" id="Phobius"/>
    </source>
</evidence>
<protein>
    <recommendedName>
        <fullName evidence="5">Secreted protein</fullName>
    </recommendedName>
</protein>
<organism evidence="3 4">
    <name type="scientific">Sorangium cellulosum</name>
    <name type="common">Polyangium cellulosum</name>
    <dbReference type="NCBI Taxonomy" id="56"/>
    <lineage>
        <taxon>Bacteria</taxon>
        <taxon>Pseudomonadati</taxon>
        <taxon>Myxococcota</taxon>
        <taxon>Polyangia</taxon>
        <taxon>Polyangiales</taxon>
        <taxon>Polyangiaceae</taxon>
        <taxon>Sorangium</taxon>
    </lineage>
</organism>
<dbReference type="AlphaFoldDB" id="A0A150QRW9"/>
<feature type="signal peptide" evidence="2">
    <location>
        <begin position="1"/>
        <end position="24"/>
    </location>
</feature>